<proteinExistence type="predicted"/>
<evidence type="ECO:0000313" key="1">
    <source>
        <dbReference type="EMBL" id="CDP22132.1"/>
    </source>
</evidence>
<accession>A0A068VNC1</accession>
<dbReference type="InterPro" id="IPR009068">
    <property type="entry name" value="uS15_NS1_RNA-bd_sf"/>
</dbReference>
<keyword evidence="2" id="KW-1185">Reference proteome</keyword>
<dbReference type="PANTHER" id="PTHR11885">
    <property type="entry name" value="RIBOSOMAL PROTEIN S15P/S13E"/>
    <property type="match status" value="1"/>
</dbReference>
<dbReference type="SUPFAM" id="SSF47060">
    <property type="entry name" value="S15/NS1 RNA-binding domain"/>
    <property type="match status" value="1"/>
</dbReference>
<dbReference type="Gene3D" id="1.10.287.10">
    <property type="entry name" value="S15/NS1, RNA-binding"/>
    <property type="match status" value="1"/>
</dbReference>
<dbReference type="GO" id="GO:0003735">
    <property type="term" value="F:structural constituent of ribosome"/>
    <property type="evidence" value="ECO:0007669"/>
    <property type="project" value="TreeGrafter"/>
</dbReference>
<dbReference type="InterPro" id="IPR023029">
    <property type="entry name" value="Ribosomal_uS15_arc_euk"/>
</dbReference>
<gene>
    <name evidence="1" type="ORF">GSCOC_T00000193001</name>
</gene>
<sequence>MKFSISFLESARLLGGVACSFYSSKKHVKAHRLAPKIPDDLYHLIKKAIAIRKHLERNRRDA</sequence>
<organism evidence="1 2">
    <name type="scientific">Coffea canephora</name>
    <name type="common">Robusta coffee</name>
    <dbReference type="NCBI Taxonomy" id="49390"/>
    <lineage>
        <taxon>Eukaryota</taxon>
        <taxon>Viridiplantae</taxon>
        <taxon>Streptophyta</taxon>
        <taxon>Embryophyta</taxon>
        <taxon>Tracheophyta</taxon>
        <taxon>Spermatophyta</taxon>
        <taxon>Magnoliopsida</taxon>
        <taxon>eudicotyledons</taxon>
        <taxon>Gunneridae</taxon>
        <taxon>Pentapetalae</taxon>
        <taxon>asterids</taxon>
        <taxon>lamiids</taxon>
        <taxon>Gentianales</taxon>
        <taxon>Rubiaceae</taxon>
        <taxon>Ixoroideae</taxon>
        <taxon>Gardenieae complex</taxon>
        <taxon>Bertiereae - Coffeeae clade</taxon>
        <taxon>Coffeeae</taxon>
        <taxon>Coffea</taxon>
    </lineage>
</organism>
<dbReference type="AlphaFoldDB" id="A0A068VNC1"/>
<dbReference type="GO" id="GO:0070181">
    <property type="term" value="F:small ribosomal subunit rRNA binding"/>
    <property type="evidence" value="ECO:0007669"/>
    <property type="project" value="TreeGrafter"/>
</dbReference>
<dbReference type="PANTHER" id="PTHR11885:SF25">
    <property type="entry name" value="SMALL RIBOSOMAL SUBUNIT PROTEIN US15Y-RELATED"/>
    <property type="match status" value="1"/>
</dbReference>
<reference evidence="2" key="1">
    <citation type="journal article" date="2014" name="Science">
        <title>The coffee genome provides insight into the convergent evolution of caffeine biosynthesis.</title>
        <authorList>
            <person name="Denoeud F."/>
            <person name="Carretero-Paulet L."/>
            <person name="Dereeper A."/>
            <person name="Droc G."/>
            <person name="Guyot R."/>
            <person name="Pietrella M."/>
            <person name="Zheng C."/>
            <person name="Alberti A."/>
            <person name="Anthony F."/>
            <person name="Aprea G."/>
            <person name="Aury J.M."/>
            <person name="Bento P."/>
            <person name="Bernard M."/>
            <person name="Bocs S."/>
            <person name="Campa C."/>
            <person name="Cenci A."/>
            <person name="Combes M.C."/>
            <person name="Crouzillat D."/>
            <person name="Da Silva C."/>
            <person name="Daddiego L."/>
            <person name="De Bellis F."/>
            <person name="Dussert S."/>
            <person name="Garsmeur O."/>
            <person name="Gayraud T."/>
            <person name="Guignon V."/>
            <person name="Jahn K."/>
            <person name="Jamilloux V."/>
            <person name="Joet T."/>
            <person name="Labadie K."/>
            <person name="Lan T."/>
            <person name="Leclercq J."/>
            <person name="Lepelley M."/>
            <person name="Leroy T."/>
            <person name="Li L.T."/>
            <person name="Librado P."/>
            <person name="Lopez L."/>
            <person name="Munoz A."/>
            <person name="Noel B."/>
            <person name="Pallavicini A."/>
            <person name="Perrotta G."/>
            <person name="Poncet V."/>
            <person name="Pot D."/>
            <person name="Priyono X."/>
            <person name="Rigoreau M."/>
            <person name="Rouard M."/>
            <person name="Rozas J."/>
            <person name="Tranchant-Dubreuil C."/>
            <person name="VanBuren R."/>
            <person name="Zhang Q."/>
            <person name="Andrade A.C."/>
            <person name="Argout X."/>
            <person name="Bertrand B."/>
            <person name="de Kochko A."/>
            <person name="Graziosi G."/>
            <person name="Henry R.J."/>
            <person name="Jayarama X."/>
            <person name="Ming R."/>
            <person name="Nagai C."/>
            <person name="Rounsley S."/>
            <person name="Sankoff D."/>
            <person name="Giuliano G."/>
            <person name="Albert V.A."/>
            <person name="Wincker P."/>
            <person name="Lashermes P."/>
        </authorList>
    </citation>
    <scope>NUCLEOTIDE SEQUENCE [LARGE SCALE GENOMIC DNA]</scope>
    <source>
        <strain evidence="2">cv. DH200-94</strain>
    </source>
</reference>
<protein>
    <submittedName>
        <fullName evidence="1">DH200=94 genomic scaffold, scaffold_10883</fullName>
    </submittedName>
</protein>
<dbReference type="GO" id="GO:0022627">
    <property type="term" value="C:cytosolic small ribosomal subunit"/>
    <property type="evidence" value="ECO:0007669"/>
    <property type="project" value="TreeGrafter"/>
</dbReference>
<dbReference type="EMBL" id="HG749967">
    <property type="protein sequence ID" value="CDP22132.1"/>
    <property type="molecule type" value="Genomic_DNA"/>
</dbReference>
<dbReference type="Proteomes" id="UP000295252">
    <property type="component" value="Unassembled WGS sequence"/>
</dbReference>
<dbReference type="InParanoid" id="A0A068VNC1"/>
<evidence type="ECO:0000313" key="2">
    <source>
        <dbReference type="Proteomes" id="UP000295252"/>
    </source>
</evidence>
<dbReference type="STRING" id="49390.A0A068VNC1"/>
<dbReference type="Gramene" id="CDP22132">
    <property type="protein sequence ID" value="CDP22132"/>
    <property type="gene ID" value="GSCOC_T00000193001"/>
</dbReference>
<dbReference type="GO" id="GO:0005730">
    <property type="term" value="C:nucleolus"/>
    <property type="evidence" value="ECO:0007669"/>
    <property type="project" value="TreeGrafter"/>
</dbReference>
<name>A0A068VNC1_COFCA</name>
<dbReference type="PhylomeDB" id="A0A068VNC1"/>